<keyword evidence="2" id="KW-1185">Reference proteome</keyword>
<dbReference type="Proteomes" id="UP000068067">
    <property type="component" value="Chromosome"/>
</dbReference>
<proteinExistence type="predicted"/>
<dbReference type="AlphaFoldDB" id="A0A0M4CI46"/>
<name>A0A0M4CI46_9CORY</name>
<protein>
    <submittedName>
        <fullName evidence="1">Uncharacterized protein</fullName>
    </submittedName>
</protein>
<dbReference type="EMBL" id="CP009220">
    <property type="protein sequence ID" value="ALC05684.1"/>
    <property type="molecule type" value="Genomic_DNA"/>
</dbReference>
<sequence length="87" mass="9772">MRTGKIPRVSEIYEAFKDLALEQRAGGQSRDELVVELSKNASWFAAMAFGAEQDVTLATKFREIDQLATVAYLFLPCFTLITFQGCF</sequence>
<dbReference type="KEGG" id="cdx:CDES_06310"/>
<gene>
    <name evidence="1" type="ORF">CDES_06310</name>
</gene>
<accession>A0A0M4CI46</accession>
<evidence type="ECO:0000313" key="1">
    <source>
        <dbReference type="EMBL" id="ALC05684.1"/>
    </source>
</evidence>
<reference evidence="1 2" key="1">
    <citation type="submission" date="2014-08" db="EMBL/GenBank/DDBJ databases">
        <title>Complete genome sequence of Corynebacterium deserti GIMN1.010 (=DSM 45689), isolated from desert sand in western China.</title>
        <authorList>
            <person name="Ruckert C."/>
            <person name="Albersmeier A."/>
            <person name="Kalinowski J."/>
        </authorList>
    </citation>
    <scope>NUCLEOTIDE SEQUENCE [LARGE SCALE GENOMIC DNA]</scope>
    <source>
        <strain evidence="1 2">GIMN1.010</strain>
    </source>
</reference>
<dbReference type="STRING" id="931089.CDES_06310"/>
<organism evidence="1 2">
    <name type="scientific">Corynebacterium deserti GIMN1.010</name>
    <dbReference type="NCBI Taxonomy" id="931089"/>
    <lineage>
        <taxon>Bacteria</taxon>
        <taxon>Bacillati</taxon>
        <taxon>Actinomycetota</taxon>
        <taxon>Actinomycetes</taxon>
        <taxon>Mycobacteriales</taxon>
        <taxon>Corynebacteriaceae</taxon>
        <taxon>Corynebacterium</taxon>
    </lineage>
</organism>
<evidence type="ECO:0000313" key="2">
    <source>
        <dbReference type="Proteomes" id="UP000068067"/>
    </source>
</evidence>